<sequence>MGGTSYESNNVFKLINRQGNRNIPGKEQSMSPPLKPIEEIIQKLPQKILIGASSTQSKFFQPSQQSRNAPGNVLIRNKRTTNEQGSALLSRNENDINHLKSYNITQEKFFPNKQQQQQQPSIQNIKMHQSFYNPKNNELLEFNKKHNNLRNNRQSQENMIKEHEEISEEEEDADEDEPVNRKVLLEANSDQLPIAAYPMGDATRPTNRLGCSRAFNQTKDGWRGGEATSAAHSQTRNGSTIQGQETGGDSGQYSCKATSSATSLNIINKHYQVPAAQQYQQVSQQPQNSSVSPKPFHKWGGGNKIQEMQKEVNMMYLGGMGGAARKKAGAGVKLNPIARPQGAEPRSNYVL</sequence>
<keyword evidence="1" id="KW-0175">Coiled coil</keyword>
<dbReference type="Proteomes" id="UP000785679">
    <property type="component" value="Unassembled WGS sequence"/>
</dbReference>
<reference evidence="3" key="1">
    <citation type="submission" date="2019-06" db="EMBL/GenBank/DDBJ databases">
        <authorList>
            <person name="Zheng W."/>
        </authorList>
    </citation>
    <scope>NUCLEOTIDE SEQUENCE</scope>
    <source>
        <strain evidence="3">QDHG01</strain>
    </source>
</reference>
<evidence type="ECO:0000313" key="3">
    <source>
        <dbReference type="EMBL" id="TNV87901.1"/>
    </source>
</evidence>
<evidence type="ECO:0000313" key="4">
    <source>
        <dbReference type="Proteomes" id="UP000785679"/>
    </source>
</evidence>
<feature type="compositionally biased region" description="Polar residues" evidence="2">
    <location>
        <begin position="230"/>
        <end position="244"/>
    </location>
</feature>
<evidence type="ECO:0000256" key="2">
    <source>
        <dbReference type="SAM" id="MobiDB-lite"/>
    </source>
</evidence>
<organism evidence="3 4">
    <name type="scientific">Halteria grandinella</name>
    <dbReference type="NCBI Taxonomy" id="5974"/>
    <lineage>
        <taxon>Eukaryota</taxon>
        <taxon>Sar</taxon>
        <taxon>Alveolata</taxon>
        <taxon>Ciliophora</taxon>
        <taxon>Intramacronucleata</taxon>
        <taxon>Spirotrichea</taxon>
        <taxon>Stichotrichia</taxon>
        <taxon>Sporadotrichida</taxon>
        <taxon>Halteriidae</taxon>
        <taxon>Halteria</taxon>
    </lineage>
</organism>
<dbReference type="EMBL" id="RRYP01000159">
    <property type="protein sequence ID" value="TNV87901.1"/>
    <property type="molecule type" value="Genomic_DNA"/>
</dbReference>
<gene>
    <name evidence="3" type="ORF">FGO68_gene5192</name>
</gene>
<keyword evidence="4" id="KW-1185">Reference proteome</keyword>
<name>A0A8J8P5Q0_HALGN</name>
<feature type="coiled-coil region" evidence="1">
    <location>
        <begin position="139"/>
        <end position="176"/>
    </location>
</feature>
<dbReference type="AlphaFoldDB" id="A0A8J8P5Q0"/>
<comment type="caution">
    <text evidence="3">The sequence shown here is derived from an EMBL/GenBank/DDBJ whole genome shotgun (WGS) entry which is preliminary data.</text>
</comment>
<feature type="compositionally biased region" description="Polar residues" evidence="2">
    <location>
        <begin position="82"/>
        <end position="91"/>
    </location>
</feature>
<accession>A0A8J8P5Q0</accession>
<feature type="region of interest" description="Disordered" evidence="2">
    <location>
        <begin position="217"/>
        <end position="254"/>
    </location>
</feature>
<feature type="compositionally biased region" description="Polar residues" evidence="2">
    <location>
        <begin position="57"/>
        <end position="69"/>
    </location>
</feature>
<feature type="region of interest" description="Disordered" evidence="2">
    <location>
        <begin position="57"/>
        <end position="94"/>
    </location>
</feature>
<proteinExistence type="predicted"/>
<evidence type="ECO:0000256" key="1">
    <source>
        <dbReference type="SAM" id="Coils"/>
    </source>
</evidence>
<protein>
    <submittedName>
        <fullName evidence="3">Uncharacterized protein</fullName>
    </submittedName>
</protein>